<dbReference type="Proteomes" id="UP000238220">
    <property type="component" value="Unassembled WGS sequence"/>
</dbReference>
<dbReference type="Pfam" id="PF00561">
    <property type="entry name" value="Abhydrolase_1"/>
    <property type="match status" value="1"/>
</dbReference>
<reference evidence="3 4" key="1">
    <citation type="submission" date="2018-02" db="EMBL/GenBank/DDBJ databases">
        <title>Genome sequencing of Solimonas sp. HR-BB.</title>
        <authorList>
            <person name="Lee Y."/>
            <person name="Jeon C.O."/>
        </authorList>
    </citation>
    <scope>NUCLEOTIDE SEQUENCE [LARGE SCALE GENOMIC DNA]</scope>
    <source>
        <strain evidence="3 4">HR-BB</strain>
    </source>
</reference>
<proteinExistence type="predicted"/>
<evidence type="ECO:0000313" key="3">
    <source>
        <dbReference type="EMBL" id="PPE73346.1"/>
    </source>
</evidence>
<dbReference type="InterPro" id="IPR029058">
    <property type="entry name" value="AB_hydrolase_fold"/>
</dbReference>
<feature type="domain" description="AB hydrolase-1" evidence="2">
    <location>
        <begin position="68"/>
        <end position="301"/>
    </location>
</feature>
<dbReference type="InterPro" id="IPR000073">
    <property type="entry name" value="AB_hydrolase_1"/>
</dbReference>
<protein>
    <submittedName>
        <fullName evidence="3">Alpha/beta hydrolase</fullName>
    </submittedName>
</protein>
<evidence type="ECO:0000313" key="4">
    <source>
        <dbReference type="Proteomes" id="UP000238220"/>
    </source>
</evidence>
<name>A0A2S5TED3_9GAMM</name>
<evidence type="ECO:0000259" key="2">
    <source>
        <dbReference type="Pfam" id="PF00561"/>
    </source>
</evidence>
<dbReference type="AlphaFoldDB" id="A0A2S5TED3"/>
<accession>A0A2S5TED3</accession>
<dbReference type="Gene3D" id="3.40.50.1820">
    <property type="entry name" value="alpha/beta hydrolase"/>
    <property type="match status" value="1"/>
</dbReference>
<dbReference type="PANTHER" id="PTHR46438">
    <property type="entry name" value="ALPHA/BETA-HYDROLASES SUPERFAMILY PROTEIN"/>
    <property type="match status" value="1"/>
</dbReference>
<dbReference type="RefSeq" id="WP_104230942.1">
    <property type="nucleotide sequence ID" value="NZ_PSNW01000007.1"/>
</dbReference>
<comment type="caution">
    <text evidence="3">The sequence shown here is derived from an EMBL/GenBank/DDBJ whole genome shotgun (WGS) entry which is preliminary data.</text>
</comment>
<dbReference type="SUPFAM" id="SSF53474">
    <property type="entry name" value="alpha/beta-Hydrolases"/>
    <property type="match status" value="1"/>
</dbReference>
<dbReference type="PRINTS" id="PR00111">
    <property type="entry name" value="ABHYDROLASE"/>
</dbReference>
<gene>
    <name evidence="3" type="ORF">C3942_13835</name>
</gene>
<dbReference type="PANTHER" id="PTHR46438:SF11">
    <property type="entry name" value="LIPASE-RELATED"/>
    <property type="match status" value="1"/>
</dbReference>
<keyword evidence="4" id="KW-1185">Reference proteome</keyword>
<dbReference type="EMBL" id="PSNW01000007">
    <property type="protein sequence ID" value="PPE73346.1"/>
    <property type="molecule type" value="Genomic_DNA"/>
</dbReference>
<dbReference type="OrthoDB" id="9780744at2"/>
<dbReference type="GO" id="GO:0016787">
    <property type="term" value="F:hydrolase activity"/>
    <property type="evidence" value="ECO:0007669"/>
    <property type="project" value="UniProtKB-KW"/>
</dbReference>
<evidence type="ECO:0000256" key="1">
    <source>
        <dbReference type="SAM" id="MobiDB-lite"/>
    </source>
</evidence>
<sequence length="353" mass="38162">MKRSLVVVLALLLLLVGLPAAYVAASWAPDRPVAELRARWAKPPSSFIQIAGMDVHVRDEGPINDRVPVILLHGTSASLHTWDGWAEVLKAQRRVIRVDLPGFGLTGPAPDGDYSIAAYMRFMEKLFEHYGAEGYIVAGNSFGGRLAWESALALPSYVQKIVLVDAAGYPLPPDSVPLGFRIAQMPWLAPLMDRTMPRSVIASSVRNVYGDPSKVSDELVDRYYELSLRAGNRKALRERFAQTGGDTSSRIRVLKLPTLILWGGRDRLIPPASATRFHREISGSQLVMFDDLGHVPQEEDPKRTVEPVLGFLGPALPFVRVEAAAETAPAAGGEAPPEAAPAAAEAAPAPATP</sequence>
<keyword evidence="3" id="KW-0378">Hydrolase</keyword>
<organism evidence="3 4">
    <name type="scientific">Solimonas fluminis</name>
    <dbReference type="NCBI Taxonomy" id="2086571"/>
    <lineage>
        <taxon>Bacteria</taxon>
        <taxon>Pseudomonadati</taxon>
        <taxon>Pseudomonadota</taxon>
        <taxon>Gammaproteobacteria</taxon>
        <taxon>Nevskiales</taxon>
        <taxon>Nevskiaceae</taxon>
        <taxon>Solimonas</taxon>
    </lineage>
</organism>
<feature type="region of interest" description="Disordered" evidence="1">
    <location>
        <begin position="325"/>
        <end position="353"/>
    </location>
</feature>